<dbReference type="InterPro" id="IPR000515">
    <property type="entry name" value="MetI-like"/>
</dbReference>
<dbReference type="Gene3D" id="1.10.3720.10">
    <property type="entry name" value="MetI-like"/>
    <property type="match status" value="1"/>
</dbReference>
<dbReference type="CDD" id="cd06261">
    <property type="entry name" value="TM_PBP2"/>
    <property type="match status" value="1"/>
</dbReference>
<comment type="caution">
    <text evidence="9">The sequence shown here is derived from an EMBL/GenBank/DDBJ whole genome shotgun (WGS) entry which is preliminary data.</text>
</comment>
<dbReference type="EMBL" id="WHOC01000148">
    <property type="protein sequence ID" value="NOU89369.1"/>
    <property type="molecule type" value="Genomic_DNA"/>
</dbReference>
<proteinExistence type="inferred from homology"/>
<dbReference type="PANTHER" id="PTHR43163">
    <property type="entry name" value="DIPEPTIDE TRANSPORT SYSTEM PERMEASE PROTEIN DPPB-RELATED"/>
    <property type="match status" value="1"/>
</dbReference>
<evidence type="ECO:0000256" key="5">
    <source>
        <dbReference type="ARBA" id="ARBA00022989"/>
    </source>
</evidence>
<evidence type="ECO:0000256" key="2">
    <source>
        <dbReference type="ARBA" id="ARBA00022448"/>
    </source>
</evidence>
<keyword evidence="2 7" id="KW-0813">Transport</keyword>
<evidence type="ECO:0000256" key="7">
    <source>
        <dbReference type="RuleBase" id="RU363032"/>
    </source>
</evidence>
<feature type="transmembrane region" description="Helical" evidence="7">
    <location>
        <begin position="279"/>
        <end position="299"/>
    </location>
</feature>
<evidence type="ECO:0000313" key="9">
    <source>
        <dbReference type="EMBL" id="NOU89369.1"/>
    </source>
</evidence>
<keyword evidence="5 7" id="KW-1133">Transmembrane helix</keyword>
<protein>
    <submittedName>
        <fullName evidence="9">ABC transporter permease subunit</fullName>
    </submittedName>
</protein>
<dbReference type="InterPro" id="IPR035906">
    <property type="entry name" value="MetI-like_sf"/>
</dbReference>
<feature type="domain" description="ABC transmembrane type-1" evidence="8">
    <location>
        <begin position="95"/>
        <end position="296"/>
    </location>
</feature>
<reference evidence="9 10" key="1">
    <citation type="submission" date="2019-10" db="EMBL/GenBank/DDBJ databases">
        <title>Description of Paenibacillus choica sp. nov.</title>
        <authorList>
            <person name="Carlier A."/>
            <person name="Qi S."/>
        </authorList>
    </citation>
    <scope>NUCLEOTIDE SEQUENCE [LARGE SCALE GENOMIC DNA]</scope>
    <source>
        <strain evidence="9 10">LMG 31460</strain>
    </source>
</reference>
<comment type="subcellular location">
    <subcellularLocation>
        <location evidence="1 7">Cell membrane</location>
        <topology evidence="1 7">Multi-pass membrane protein</topology>
    </subcellularLocation>
</comment>
<evidence type="ECO:0000313" key="10">
    <source>
        <dbReference type="Proteomes" id="UP000658690"/>
    </source>
</evidence>
<comment type="similarity">
    <text evidence="7">Belongs to the binding-protein-dependent transport system permease family.</text>
</comment>
<sequence length="306" mass="33471">MQRYLIKRLLSLFGTLFGVSVLVFLIVHLIPGDPAEHILGEHTTQEAIKELRTELGLDKPLLIQYVSYAGKLLQGNLGTSYMTHETIWSQIVNRFPITLQLAALSIVIAVVAGVILGVISAVKHNTIIDRLMVICSLVGISAPGFWVALLLIWVFAYKLALVPISGYEGIRSLILPAITIAMSTVGAIARMTRSSMLDVIKQDYMRTAEAKGAAYYAVVFRHGLKNALIPVITVVGLEFGSMLAGAVVTETVFSLHGIGSMAIEAIGKRDITTIQGMTFFLAVLFVLTNLVVDFIYSYVDPRIKYE</sequence>
<evidence type="ECO:0000256" key="4">
    <source>
        <dbReference type="ARBA" id="ARBA00022692"/>
    </source>
</evidence>
<keyword evidence="4 7" id="KW-0812">Transmembrane</keyword>
<dbReference type="PANTHER" id="PTHR43163:SF6">
    <property type="entry name" value="DIPEPTIDE TRANSPORT SYSTEM PERMEASE PROTEIN DPPB-RELATED"/>
    <property type="match status" value="1"/>
</dbReference>
<organism evidence="9 10">
    <name type="scientific">Paenibacillus germinis</name>
    <dbReference type="NCBI Taxonomy" id="2654979"/>
    <lineage>
        <taxon>Bacteria</taxon>
        <taxon>Bacillati</taxon>
        <taxon>Bacillota</taxon>
        <taxon>Bacilli</taxon>
        <taxon>Bacillales</taxon>
        <taxon>Paenibacillaceae</taxon>
        <taxon>Paenibacillus</taxon>
    </lineage>
</organism>
<evidence type="ECO:0000256" key="3">
    <source>
        <dbReference type="ARBA" id="ARBA00022475"/>
    </source>
</evidence>
<keyword evidence="10" id="KW-1185">Reference proteome</keyword>
<feature type="transmembrane region" description="Helical" evidence="7">
    <location>
        <begin position="131"/>
        <end position="153"/>
    </location>
</feature>
<feature type="transmembrane region" description="Helical" evidence="7">
    <location>
        <begin position="9"/>
        <end position="30"/>
    </location>
</feature>
<dbReference type="RefSeq" id="WP_171692325.1">
    <property type="nucleotide sequence ID" value="NZ_WHOC01000148.1"/>
</dbReference>
<name>A0ABX1Z938_9BACL</name>
<accession>A0ABX1Z938</accession>
<feature type="transmembrane region" description="Helical" evidence="7">
    <location>
        <begin position="173"/>
        <end position="192"/>
    </location>
</feature>
<evidence type="ECO:0000259" key="8">
    <source>
        <dbReference type="PROSITE" id="PS50928"/>
    </source>
</evidence>
<feature type="transmembrane region" description="Helical" evidence="7">
    <location>
        <begin position="97"/>
        <end position="119"/>
    </location>
</feature>
<keyword evidence="6 7" id="KW-0472">Membrane</keyword>
<dbReference type="SUPFAM" id="SSF161098">
    <property type="entry name" value="MetI-like"/>
    <property type="match status" value="1"/>
</dbReference>
<evidence type="ECO:0000256" key="6">
    <source>
        <dbReference type="ARBA" id="ARBA00023136"/>
    </source>
</evidence>
<evidence type="ECO:0000256" key="1">
    <source>
        <dbReference type="ARBA" id="ARBA00004651"/>
    </source>
</evidence>
<dbReference type="Pfam" id="PF19300">
    <property type="entry name" value="BPD_transp_1_N"/>
    <property type="match status" value="1"/>
</dbReference>
<keyword evidence="3" id="KW-1003">Cell membrane</keyword>
<dbReference type="Proteomes" id="UP000658690">
    <property type="component" value="Unassembled WGS sequence"/>
</dbReference>
<dbReference type="PROSITE" id="PS50928">
    <property type="entry name" value="ABC_TM1"/>
    <property type="match status" value="1"/>
</dbReference>
<gene>
    <name evidence="9" type="ORF">GC102_27030</name>
</gene>
<dbReference type="Pfam" id="PF00528">
    <property type="entry name" value="BPD_transp_1"/>
    <property type="match status" value="1"/>
</dbReference>
<dbReference type="InterPro" id="IPR045621">
    <property type="entry name" value="BPD_transp_1_N"/>
</dbReference>